<accession>A0A149QSI6</accession>
<comment type="caution">
    <text evidence="1">The sequence shown here is derived from an EMBL/GenBank/DDBJ whole genome shotgun (WGS) entry which is preliminary data.</text>
</comment>
<dbReference type="EMBL" id="LHZB01000117">
    <property type="protein sequence ID" value="KXV00279.1"/>
    <property type="molecule type" value="Genomic_DNA"/>
</dbReference>
<proteinExistence type="predicted"/>
<dbReference type="PATRIC" id="fig|442.7.peg.2200"/>
<gene>
    <name evidence="1" type="ORF">AD929_11640</name>
</gene>
<protein>
    <submittedName>
        <fullName evidence="1">Uncharacterized protein</fullName>
    </submittedName>
</protein>
<dbReference type="AlphaFoldDB" id="A0A149QSI6"/>
<reference evidence="1 2" key="1">
    <citation type="submission" date="2015-06" db="EMBL/GenBank/DDBJ databases">
        <title>Improved classification and identification of acetic acid bacteria using matrix-assisted laser desorption/ionization time-of-flight mass spectrometry; Gluconobacter nephelii and Gluconobacter uchimurae are later heterotypic synonyms of Gluconobacter japonicus and Gluconobacter oxydans, respectively.</title>
        <authorList>
            <person name="Li L."/>
            <person name="Cleenwerck I."/>
            <person name="De Vuyst L."/>
            <person name="Vandamme P."/>
        </authorList>
    </citation>
    <scope>NUCLEOTIDE SEQUENCE [LARGE SCALE GENOMIC DNA]</scope>
    <source>
        <strain evidence="1 2">LMG 1764</strain>
    </source>
</reference>
<evidence type="ECO:0000313" key="2">
    <source>
        <dbReference type="Proteomes" id="UP000075573"/>
    </source>
</evidence>
<organism evidence="1 2">
    <name type="scientific">Gluconobacter potus</name>
    <dbReference type="NCBI Taxonomy" id="2724927"/>
    <lineage>
        <taxon>Bacteria</taxon>
        <taxon>Pseudomonadati</taxon>
        <taxon>Pseudomonadota</taxon>
        <taxon>Alphaproteobacteria</taxon>
        <taxon>Acetobacterales</taxon>
        <taxon>Acetobacteraceae</taxon>
        <taxon>Gluconobacter</taxon>
    </lineage>
</organism>
<evidence type="ECO:0000313" key="1">
    <source>
        <dbReference type="EMBL" id="KXV00279.1"/>
    </source>
</evidence>
<dbReference type="Proteomes" id="UP000075573">
    <property type="component" value="Unassembled WGS sequence"/>
</dbReference>
<sequence>MVRPLSDNQYPDSLIAGGPLARLFMAIEGRLKELFDPGIYSHAVIPPRASARDWENLTRRMPMVGLGWMACRPSDRVGSCFRGDAQFALIILTRQNAGRDAYFGDGTLPGVLGLAAVAGLGLHAFQVDGIGSCRVQQLAAAGDQDWIPDGVASVQLQITVSDIAFDSPELLAQLDTLTSLSSTFEDSSSGEKS</sequence>
<name>A0A149QSI6_9PROT</name>